<dbReference type="OrthoDB" id="3543113at2759"/>
<protein>
    <recommendedName>
        <fullName evidence="3">F-box domain-containing protein</fullName>
    </recommendedName>
</protein>
<evidence type="ECO:0000313" key="2">
    <source>
        <dbReference type="Proteomes" id="UP000807342"/>
    </source>
</evidence>
<organism evidence="1 2">
    <name type="scientific">Macrolepiota fuliginosa MF-IS2</name>
    <dbReference type="NCBI Taxonomy" id="1400762"/>
    <lineage>
        <taxon>Eukaryota</taxon>
        <taxon>Fungi</taxon>
        <taxon>Dikarya</taxon>
        <taxon>Basidiomycota</taxon>
        <taxon>Agaricomycotina</taxon>
        <taxon>Agaricomycetes</taxon>
        <taxon>Agaricomycetidae</taxon>
        <taxon>Agaricales</taxon>
        <taxon>Agaricineae</taxon>
        <taxon>Agaricaceae</taxon>
        <taxon>Macrolepiota</taxon>
    </lineage>
</organism>
<sequence>MDRCLAIPEIIHLICDGIRREGSGSKTLVQIACVSRTWSDIALDSLWYKITGMDRLIRCMPWELWLTATMFHHKKLILNRPIKISDLQLLEKYAPRVRVFHYRDTFNRFGAFGIKIPQWVQQAFFLSAHHPILPNLKEPHWAMCKSDITPFLRFFLNDRLEDLQLCIDITRMEQVYFLAFLPVLCPAISQLELTLSNRVHDNDLGDQIQDFTVPLCGWRYLTSLVITDTTLDGLLCIAMMPNLKLLGIEDARSIWRPSKSKTEGQASLLNELRGLEAPFSALQSLGVGTNEPALVITNFIRVLRNAKLSKIRISLNSELDSEGDLEDLFIALGEHCDHASLKSIRFFHSESHLSPGFSVLEPLLQFTALQSVDIDSSWDSWGLMLSKTEAAKIASAWPDVHTLSLTPDAKTPHFTLLVLLRLAKCTKLRHLSFALDASDPIARRALRDDPNLFKGVRNYSLRHLTIGKGSPISHKEFVARFLSGVFLNLDGIVWEGCGARAPEDVYAKRWMYVSRVLLPLLGRVRRKWCGSEGLVRPLKNSAREWAGKVEDDDGDWSDEQNLGKWLNGVDLN</sequence>
<dbReference type="AlphaFoldDB" id="A0A9P6C7S5"/>
<name>A0A9P6C7S5_9AGAR</name>
<evidence type="ECO:0008006" key="3">
    <source>
        <dbReference type="Google" id="ProtNLM"/>
    </source>
</evidence>
<dbReference type="EMBL" id="MU151085">
    <property type="protein sequence ID" value="KAF9451448.1"/>
    <property type="molecule type" value="Genomic_DNA"/>
</dbReference>
<keyword evidence="2" id="KW-1185">Reference proteome</keyword>
<reference evidence="1" key="1">
    <citation type="submission" date="2020-11" db="EMBL/GenBank/DDBJ databases">
        <authorList>
            <consortium name="DOE Joint Genome Institute"/>
            <person name="Ahrendt S."/>
            <person name="Riley R."/>
            <person name="Andreopoulos W."/>
            <person name="Labutti K."/>
            <person name="Pangilinan J."/>
            <person name="Ruiz-Duenas F.J."/>
            <person name="Barrasa J.M."/>
            <person name="Sanchez-Garcia M."/>
            <person name="Camarero S."/>
            <person name="Miyauchi S."/>
            <person name="Serrano A."/>
            <person name="Linde D."/>
            <person name="Babiker R."/>
            <person name="Drula E."/>
            <person name="Ayuso-Fernandez I."/>
            <person name="Pacheco R."/>
            <person name="Padilla G."/>
            <person name="Ferreira P."/>
            <person name="Barriuso J."/>
            <person name="Kellner H."/>
            <person name="Castanera R."/>
            <person name="Alfaro M."/>
            <person name="Ramirez L."/>
            <person name="Pisabarro A.G."/>
            <person name="Kuo A."/>
            <person name="Tritt A."/>
            <person name="Lipzen A."/>
            <person name="He G."/>
            <person name="Yan M."/>
            <person name="Ng V."/>
            <person name="Cullen D."/>
            <person name="Martin F."/>
            <person name="Rosso M.-N."/>
            <person name="Henrissat B."/>
            <person name="Hibbett D."/>
            <person name="Martinez A.T."/>
            <person name="Grigoriev I.V."/>
        </authorList>
    </citation>
    <scope>NUCLEOTIDE SEQUENCE</scope>
    <source>
        <strain evidence="1">MF-IS2</strain>
    </source>
</reference>
<proteinExistence type="predicted"/>
<comment type="caution">
    <text evidence="1">The sequence shown here is derived from an EMBL/GenBank/DDBJ whole genome shotgun (WGS) entry which is preliminary data.</text>
</comment>
<accession>A0A9P6C7S5</accession>
<gene>
    <name evidence="1" type="ORF">P691DRAFT_807809</name>
</gene>
<dbReference type="Proteomes" id="UP000807342">
    <property type="component" value="Unassembled WGS sequence"/>
</dbReference>
<evidence type="ECO:0000313" key="1">
    <source>
        <dbReference type="EMBL" id="KAF9451448.1"/>
    </source>
</evidence>